<dbReference type="PANTHER" id="PTHR24304:SF2">
    <property type="entry name" value="24-HYDROXYCHOLESTEROL 7-ALPHA-HYDROXYLASE"/>
    <property type="match status" value="1"/>
</dbReference>
<keyword evidence="3 7" id="KW-0349">Heme</keyword>
<evidence type="ECO:0000256" key="1">
    <source>
        <dbReference type="ARBA" id="ARBA00001971"/>
    </source>
</evidence>
<keyword evidence="9" id="KW-1185">Reference proteome</keyword>
<accession>A0AAN6WFB6</accession>
<evidence type="ECO:0000256" key="6">
    <source>
        <dbReference type="ARBA" id="ARBA00023033"/>
    </source>
</evidence>
<dbReference type="EMBL" id="MU866097">
    <property type="protein sequence ID" value="KAK4180583.1"/>
    <property type="molecule type" value="Genomic_DNA"/>
</dbReference>
<protein>
    <submittedName>
        <fullName evidence="8">Cytochrome P450 E-class, group IV</fullName>
    </submittedName>
</protein>
<evidence type="ECO:0000256" key="3">
    <source>
        <dbReference type="ARBA" id="ARBA00022617"/>
    </source>
</evidence>
<keyword evidence="6" id="KW-0503">Monooxygenase</keyword>
<gene>
    <name evidence="8" type="ORF">QBC36DRAFT_229512</name>
</gene>
<dbReference type="GO" id="GO:0005506">
    <property type="term" value="F:iron ion binding"/>
    <property type="evidence" value="ECO:0007669"/>
    <property type="project" value="InterPro"/>
</dbReference>
<evidence type="ECO:0000256" key="4">
    <source>
        <dbReference type="ARBA" id="ARBA00022723"/>
    </source>
</evidence>
<proteinExistence type="inferred from homology"/>
<dbReference type="Proteomes" id="UP001302321">
    <property type="component" value="Unassembled WGS sequence"/>
</dbReference>
<keyword evidence="5 7" id="KW-0408">Iron</keyword>
<keyword evidence="4 7" id="KW-0479">Metal-binding</keyword>
<evidence type="ECO:0000256" key="2">
    <source>
        <dbReference type="ARBA" id="ARBA00010617"/>
    </source>
</evidence>
<dbReference type="PANTHER" id="PTHR24304">
    <property type="entry name" value="CYTOCHROME P450 FAMILY 7"/>
    <property type="match status" value="1"/>
</dbReference>
<dbReference type="SUPFAM" id="SSF48264">
    <property type="entry name" value="Cytochrome P450"/>
    <property type="match status" value="1"/>
</dbReference>
<dbReference type="GO" id="GO:0016705">
    <property type="term" value="F:oxidoreductase activity, acting on paired donors, with incorporation or reduction of molecular oxygen"/>
    <property type="evidence" value="ECO:0007669"/>
    <property type="project" value="InterPro"/>
</dbReference>
<reference evidence="8" key="2">
    <citation type="submission" date="2023-05" db="EMBL/GenBank/DDBJ databases">
        <authorList>
            <consortium name="Lawrence Berkeley National Laboratory"/>
            <person name="Steindorff A."/>
            <person name="Hensen N."/>
            <person name="Bonometti L."/>
            <person name="Westerberg I."/>
            <person name="Brannstrom I.O."/>
            <person name="Guillou S."/>
            <person name="Cros-Aarteil S."/>
            <person name="Calhoun S."/>
            <person name="Haridas S."/>
            <person name="Kuo A."/>
            <person name="Mondo S."/>
            <person name="Pangilinan J."/>
            <person name="Riley R."/>
            <person name="Labutti K."/>
            <person name="Andreopoulos B."/>
            <person name="Lipzen A."/>
            <person name="Chen C."/>
            <person name="Yanf M."/>
            <person name="Daum C."/>
            <person name="Ng V."/>
            <person name="Clum A."/>
            <person name="Ohm R."/>
            <person name="Martin F."/>
            <person name="Silar P."/>
            <person name="Natvig D."/>
            <person name="Lalanne C."/>
            <person name="Gautier V."/>
            <person name="Ament-Velasquez S.L."/>
            <person name="Kruys A."/>
            <person name="Hutchinson M.I."/>
            <person name="Powell A.J."/>
            <person name="Barry K."/>
            <person name="Miller A.N."/>
            <person name="Grigoriev I.V."/>
            <person name="Debuchy R."/>
            <person name="Gladieux P."/>
            <person name="Thoren M.H."/>
            <person name="Johannesson H."/>
        </authorList>
    </citation>
    <scope>NUCLEOTIDE SEQUENCE</scope>
    <source>
        <strain evidence="8">CBS 892.96</strain>
    </source>
</reference>
<reference evidence="8" key="1">
    <citation type="journal article" date="2023" name="Mol. Phylogenet. Evol.">
        <title>Genome-scale phylogeny and comparative genomics of the fungal order Sordariales.</title>
        <authorList>
            <person name="Hensen N."/>
            <person name="Bonometti L."/>
            <person name="Westerberg I."/>
            <person name="Brannstrom I.O."/>
            <person name="Guillou S."/>
            <person name="Cros-Aarteil S."/>
            <person name="Calhoun S."/>
            <person name="Haridas S."/>
            <person name="Kuo A."/>
            <person name="Mondo S."/>
            <person name="Pangilinan J."/>
            <person name="Riley R."/>
            <person name="LaButti K."/>
            <person name="Andreopoulos B."/>
            <person name="Lipzen A."/>
            <person name="Chen C."/>
            <person name="Yan M."/>
            <person name="Daum C."/>
            <person name="Ng V."/>
            <person name="Clum A."/>
            <person name="Steindorff A."/>
            <person name="Ohm R.A."/>
            <person name="Martin F."/>
            <person name="Silar P."/>
            <person name="Natvig D.O."/>
            <person name="Lalanne C."/>
            <person name="Gautier V."/>
            <person name="Ament-Velasquez S.L."/>
            <person name="Kruys A."/>
            <person name="Hutchinson M.I."/>
            <person name="Powell A.J."/>
            <person name="Barry K."/>
            <person name="Miller A.N."/>
            <person name="Grigoriev I.V."/>
            <person name="Debuchy R."/>
            <person name="Gladieux P."/>
            <person name="Hiltunen Thoren M."/>
            <person name="Johannesson H."/>
        </authorList>
    </citation>
    <scope>NUCLEOTIDE SEQUENCE</scope>
    <source>
        <strain evidence="8">CBS 892.96</strain>
    </source>
</reference>
<comment type="caution">
    <text evidence="8">The sequence shown here is derived from an EMBL/GenBank/DDBJ whole genome shotgun (WGS) entry which is preliminary data.</text>
</comment>
<dbReference type="GO" id="GO:0008395">
    <property type="term" value="F:steroid hydroxylase activity"/>
    <property type="evidence" value="ECO:0007669"/>
    <property type="project" value="TreeGrafter"/>
</dbReference>
<organism evidence="8 9">
    <name type="scientific">Triangularia setosa</name>
    <dbReference type="NCBI Taxonomy" id="2587417"/>
    <lineage>
        <taxon>Eukaryota</taxon>
        <taxon>Fungi</taxon>
        <taxon>Dikarya</taxon>
        <taxon>Ascomycota</taxon>
        <taxon>Pezizomycotina</taxon>
        <taxon>Sordariomycetes</taxon>
        <taxon>Sordariomycetidae</taxon>
        <taxon>Sordariales</taxon>
        <taxon>Podosporaceae</taxon>
        <taxon>Triangularia</taxon>
    </lineage>
</organism>
<evidence type="ECO:0000313" key="8">
    <source>
        <dbReference type="EMBL" id="KAK4180583.1"/>
    </source>
</evidence>
<dbReference type="Gene3D" id="1.10.630.10">
    <property type="entry name" value="Cytochrome P450"/>
    <property type="match status" value="1"/>
</dbReference>
<name>A0AAN6WFB6_9PEZI</name>
<dbReference type="Pfam" id="PF00067">
    <property type="entry name" value="p450"/>
    <property type="match status" value="1"/>
</dbReference>
<dbReference type="CDD" id="cd11040">
    <property type="entry name" value="CYP7_CYP8-like"/>
    <property type="match status" value="1"/>
</dbReference>
<evidence type="ECO:0000256" key="7">
    <source>
        <dbReference type="PIRSR" id="PIRSR602403-1"/>
    </source>
</evidence>
<comment type="cofactor">
    <cofactor evidence="1 7">
        <name>heme</name>
        <dbReference type="ChEBI" id="CHEBI:30413"/>
    </cofactor>
</comment>
<comment type="similarity">
    <text evidence="2">Belongs to the cytochrome P450 family.</text>
</comment>
<keyword evidence="6" id="KW-0560">Oxidoreductase</keyword>
<dbReference type="InterPro" id="IPR036396">
    <property type="entry name" value="Cyt_P450_sf"/>
</dbReference>
<dbReference type="AlphaFoldDB" id="A0AAN6WFB6"/>
<dbReference type="GO" id="GO:0020037">
    <property type="term" value="F:heme binding"/>
    <property type="evidence" value="ECO:0007669"/>
    <property type="project" value="InterPro"/>
</dbReference>
<evidence type="ECO:0000313" key="9">
    <source>
        <dbReference type="Proteomes" id="UP001302321"/>
    </source>
</evidence>
<evidence type="ECO:0000256" key="5">
    <source>
        <dbReference type="ARBA" id="ARBA00023004"/>
    </source>
</evidence>
<sequence length="518" mass="58447">MSLLTSALLLFVAWITWRVWKFILSPLTRPNDPKELPYTIPFIGHAVSLFSNSTAVLTKGWNILSGENRQPFALQAAGTTFYVISHPKHMAEIFKSTRNFSFYEFSLDILKATGLSLGCIAKTYDLDPDIVDSTVDHFIHPMKDKHFEHLNRQLHVTQLSPSSQNGNLSSLDQTILLWLQNHLTISNLQQYSLAQDGLEVNFYAFINEVSIRAGEHAYFGPALAQIHPDVAKDFQIYDELYWKDLYQFPPFLAPALTAIKDKLTTQFKNYFALPREERDKQNPSWFTPNLELALDKLGVGEDDKAVVFLMLYFAANSNTPKFLFWFLTHLLSSSPSYLSKIRAETSPAFTGQDLTDSSHFFTPGNCPTLESFYLEVLRFRSNSISARRVTADTVLPAPGSFLLRKGAKLMIPYRVLHFDEAVFGADAKVFNPERWESLPASARGSVRAFGGGKSICPGRYLAEREVKKAAAVLVRKFDFEVLVEGGEWMPKGDDSRPGVGMMGIEKGGDFRVRIRARD</sequence>
<dbReference type="InterPro" id="IPR001128">
    <property type="entry name" value="Cyt_P450"/>
</dbReference>
<dbReference type="InterPro" id="IPR002403">
    <property type="entry name" value="Cyt_P450_E_grp-IV"/>
</dbReference>
<dbReference type="InterPro" id="IPR050529">
    <property type="entry name" value="CYP450_sterol_14alpha_dmase"/>
</dbReference>
<feature type="binding site" description="axial binding residue" evidence="7">
    <location>
        <position position="456"/>
    </location>
    <ligand>
        <name>heme</name>
        <dbReference type="ChEBI" id="CHEBI:30413"/>
    </ligand>
    <ligandPart>
        <name>Fe</name>
        <dbReference type="ChEBI" id="CHEBI:18248"/>
    </ligandPart>
</feature>
<dbReference type="PRINTS" id="PR00465">
    <property type="entry name" value="EP450IV"/>
</dbReference>